<feature type="compositionally biased region" description="Basic residues" evidence="4">
    <location>
        <begin position="156"/>
        <end position="175"/>
    </location>
</feature>
<keyword evidence="2" id="KW-0819">tRNA processing</keyword>
<evidence type="ECO:0000256" key="4">
    <source>
        <dbReference type="SAM" id="MobiDB-lite"/>
    </source>
</evidence>
<comment type="subcellular location">
    <subcellularLocation>
        <location evidence="1">Nucleus</location>
    </subcellularLocation>
</comment>
<dbReference type="InterPro" id="IPR014612">
    <property type="entry name" value="Pop7/Rpp20"/>
</dbReference>
<evidence type="ECO:0000313" key="5">
    <source>
        <dbReference type="EMBL" id="KAF2692046.1"/>
    </source>
</evidence>
<dbReference type="GO" id="GO:0003723">
    <property type="term" value="F:RNA binding"/>
    <property type="evidence" value="ECO:0007669"/>
    <property type="project" value="TreeGrafter"/>
</dbReference>
<dbReference type="GO" id="GO:0001682">
    <property type="term" value="P:tRNA 5'-leader removal"/>
    <property type="evidence" value="ECO:0007669"/>
    <property type="project" value="InterPro"/>
</dbReference>
<dbReference type="GO" id="GO:0000172">
    <property type="term" value="C:ribonuclease MRP complex"/>
    <property type="evidence" value="ECO:0007669"/>
    <property type="project" value="InterPro"/>
</dbReference>
<dbReference type="InterPro" id="IPR036882">
    <property type="entry name" value="Alba-like_dom_sf"/>
</dbReference>
<sequence length="303" mass="33652">MGKKRTSDGEEKPRKNGATTQKQSKRPRETVDLSKTPPGAQLPAPSTTTTEMQITEENAPVPKKQKHETSNDAPAQAPETLEQPAKPQAPPKREKRQKLPQLPDHVTLTKRPLHHPAPPTHFASSTHPKTIYLTATSPFVPTLKRIRHLLTEITKRHKQSLSAHRHPRSRQKARSKPVEANGKLRAADVEREIVEDAGDRDGVGGEEVYVKATGRAIERALQVGVHFQGEDDCNVRVEMGSVQAIDDISIKRKRGRGTAEDVDIDSKERNSKKASKGKKWKDEDIPETRIRTLSSVTVAIGLK</sequence>
<feature type="region of interest" description="Disordered" evidence="4">
    <location>
        <begin position="156"/>
        <end position="181"/>
    </location>
</feature>
<dbReference type="PANTHER" id="PTHR28256">
    <property type="entry name" value="RIBONUCLEASES P/MRP PROTEIN SUBUNIT POP7"/>
    <property type="match status" value="1"/>
</dbReference>
<dbReference type="PANTHER" id="PTHR28256:SF1">
    <property type="entry name" value="RIBONUCLEASES P_MRP PROTEIN SUBUNIT POP7"/>
    <property type="match status" value="1"/>
</dbReference>
<evidence type="ECO:0000256" key="2">
    <source>
        <dbReference type="ARBA" id="ARBA00022694"/>
    </source>
</evidence>
<name>A0A6G1JNI1_9PLEO</name>
<dbReference type="GO" id="GO:0000294">
    <property type="term" value="P:nuclear-transcribed mRNA catabolic process, RNase MRP-dependent"/>
    <property type="evidence" value="ECO:0007669"/>
    <property type="project" value="TreeGrafter"/>
</dbReference>
<dbReference type="InterPro" id="IPR020241">
    <property type="entry name" value="RNase_P/MRP_Pop7_fungi"/>
</dbReference>
<dbReference type="EMBL" id="MU005569">
    <property type="protein sequence ID" value="KAF2692046.1"/>
    <property type="molecule type" value="Genomic_DNA"/>
</dbReference>
<dbReference type="GO" id="GO:0034965">
    <property type="term" value="P:intronic box C/D snoRNA processing"/>
    <property type="evidence" value="ECO:0007669"/>
    <property type="project" value="TreeGrafter"/>
</dbReference>
<feature type="region of interest" description="Disordered" evidence="4">
    <location>
        <begin position="109"/>
        <end position="128"/>
    </location>
</feature>
<gene>
    <name evidence="5" type="ORF">K458DRAFT_425875</name>
</gene>
<organism evidence="5 6">
    <name type="scientific">Lentithecium fluviatile CBS 122367</name>
    <dbReference type="NCBI Taxonomy" id="1168545"/>
    <lineage>
        <taxon>Eukaryota</taxon>
        <taxon>Fungi</taxon>
        <taxon>Dikarya</taxon>
        <taxon>Ascomycota</taxon>
        <taxon>Pezizomycotina</taxon>
        <taxon>Dothideomycetes</taxon>
        <taxon>Pleosporomycetidae</taxon>
        <taxon>Pleosporales</taxon>
        <taxon>Massarineae</taxon>
        <taxon>Lentitheciaceae</taxon>
        <taxon>Lentithecium</taxon>
    </lineage>
</organism>
<keyword evidence="3" id="KW-0539">Nucleus</keyword>
<dbReference type="GO" id="GO:0004526">
    <property type="term" value="F:ribonuclease P activity"/>
    <property type="evidence" value="ECO:0007669"/>
    <property type="project" value="TreeGrafter"/>
</dbReference>
<feature type="compositionally biased region" description="Basic and acidic residues" evidence="4">
    <location>
        <begin position="1"/>
        <end position="14"/>
    </location>
</feature>
<evidence type="ECO:0000256" key="3">
    <source>
        <dbReference type="ARBA" id="ARBA00023242"/>
    </source>
</evidence>
<dbReference type="Proteomes" id="UP000799291">
    <property type="component" value="Unassembled WGS sequence"/>
</dbReference>
<evidence type="ECO:0000256" key="1">
    <source>
        <dbReference type="ARBA" id="ARBA00004123"/>
    </source>
</evidence>
<dbReference type="GO" id="GO:0000171">
    <property type="term" value="F:ribonuclease MRP activity"/>
    <property type="evidence" value="ECO:0007669"/>
    <property type="project" value="TreeGrafter"/>
</dbReference>
<dbReference type="OrthoDB" id="5416589at2759"/>
<dbReference type="Pfam" id="PF12328">
    <property type="entry name" value="Rpp20"/>
    <property type="match status" value="1"/>
</dbReference>
<feature type="region of interest" description="Disordered" evidence="4">
    <location>
        <begin position="255"/>
        <end position="286"/>
    </location>
</feature>
<accession>A0A6G1JNI1</accession>
<reference evidence="5" key="1">
    <citation type="journal article" date="2020" name="Stud. Mycol.">
        <title>101 Dothideomycetes genomes: a test case for predicting lifestyles and emergence of pathogens.</title>
        <authorList>
            <person name="Haridas S."/>
            <person name="Albert R."/>
            <person name="Binder M."/>
            <person name="Bloem J."/>
            <person name="Labutti K."/>
            <person name="Salamov A."/>
            <person name="Andreopoulos B."/>
            <person name="Baker S."/>
            <person name="Barry K."/>
            <person name="Bills G."/>
            <person name="Bluhm B."/>
            <person name="Cannon C."/>
            <person name="Castanera R."/>
            <person name="Culley D."/>
            <person name="Daum C."/>
            <person name="Ezra D."/>
            <person name="Gonzalez J."/>
            <person name="Henrissat B."/>
            <person name="Kuo A."/>
            <person name="Liang C."/>
            <person name="Lipzen A."/>
            <person name="Lutzoni F."/>
            <person name="Magnuson J."/>
            <person name="Mondo S."/>
            <person name="Nolan M."/>
            <person name="Ohm R."/>
            <person name="Pangilinan J."/>
            <person name="Park H.-J."/>
            <person name="Ramirez L."/>
            <person name="Alfaro M."/>
            <person name="Sun H."/>
            <person name="Tritt A."/>
            <person name="Yoshinaga Y."/>
            <person name="Zwiers L.-H."/>
            <person name="Turgeon B."/>
            <person name="Goodwin S."/>
            <person name="Spatafora J."/>
            <person name="Crous P."/>
            <person name="Grigoriev I."/>
        </authorList>
    </citation>
    <scope>NUCLEOTIDE SEQUENCE</scope>
    <source>
        <strain evidence="5">CBS 122367</strain>
    </source>
</reference>
<feature type="region of interest" description="Disordered" evidence="4">
    <location>
        <begin position="1"/>
        <end position="103"/>
    </location>
</feature>
<dbReference type="GO" id="GO:0005655">
    <property type="term" value="C:nucleolar ribonuclease P complex"/>
    <property type="evidence" value="ECO:0007669"/>
    <property type="project" value="InterPro"/>
</dbReference>
<dbReference type="AlphaFoldDB" id="A0A6G1JNI1"/>
<dbReference type="GO" id="GO:0006364">
    <property type="term" value="P:rRNA processing"/>
    <property type="evidence" value="ECO:0007669"/>
    <property type="project" value="TreeGrafter"/>
</dbReference>
<dbReference type="Gene3D" id="3.30.110.20">
    <property type="entry name" value="Alba-like domain"/>
    <property type="match status" value="1"/>
</dbReference>
<feature type="compositionally biased region" description="Polar residues" evidence="4">
    <location>
        <begin position="44"/>
        <end position="56"/>
    </location>
</feature>
<keyword evidence="6" id="KW-1185">Reference proteome</keyword>
<protein>
    <submittedName>
        <fullName evidence="5">Uncharacterized protein</fullName>
    </submittedName>
</protein>
<proteinExistence type="predicted"/>
<evidence type="ECO:0000313" key="6">
    <source>
        <dbReference type="Proteomes" id="UP000799291"/>
    </source>
</evidence>